<organism evidence="2 3">
    <name type="scientific">Halococcus thailandensis JCM 13552</name>
    <dbReference type="NCBI Taxonomy" id="1227457"/>
    <lineage>
        <taxon>Archaea</taxon>
        <taxon>Methanobacteriati</taxon>
        <taxon>Methanobacteriota</taxon>
        <taxon>Stenosarchaea group</taxon>
        <taxon>Halobacteria</taxon>
        <taxon>Halobacteriales</taxon>
        <taxon>Halococcaceae</taxon>
        <taxon>Halococcus</taxon>
    </lineage>
</organism>
<proteinExistence type="predicted"/>
<feature type="compositionally biased region" description="Basic and acidic residues" evidence="1">
    <location>
        <begin position="131"/>
        <end position="143"/>
    </location>
</feature>
<accession>M0NJF2</accession>
<dbReference type="STRING" id="1227457.C451_00350"/>
<dbReference type="AlphaFoldDB" id="M0NJF2"/>
<evidence type="ECO:0000313" key="3">
    <source>
        <dbReference type="Proteomes" id="UP000011680"/>
    </source>
</evidence>
<comment type="caution">
    <text evidence="2">The sequence shown here is derived from an EMBL/GenBank/DDBJ whole genome shotgun (WGS) entry which is preliminary data.</text>
</comment>
<evidence type="ECO:0000256" key="1">
    <source>
        <dbReference type="SAM" id="MobiDB-lite"/>
    </source>
</evidence>
<dbReference type="Proteomes" id="UP000011680">
    <property type="component" value="Unassembled WGS sequence"/>
</dbReference>
<dbReference type="EMBL" id="AOMF01000015">
    <property type="protein sequence ID" value="EMA56810.1"/>
    <property type="molecule type" value="Genomic_DNA"/>
</dbReference>
<reference evidence="2 3" key="1">
    <citation type="journal article" date="2014" name="PLoS Genet.">
        <title>Phylogenetically driven sequencing of extremely halophilic archaea reveals strategies for static and dynamic osmo-response.</title>
        <authorList>
            <person name="Becker E.A."/>
            <person name="Seitzer P.M."/>
            <person name="Tritt A."/>
            <person name="Larsen D."/>
            <person name="Krusor M."/>
            <person name="Yao A.I."/>
            <person name="Wu D."/>
            <person name="Madern D."/>
            <person name="Eisen J.A."/>
            <person name="Darling A.E."/>
            <person name="Facciotti M.T."/>
        </authorList>
    </citation>
    <scope>NUCLEOTIDE SEQUENCE [LARGE SCALE GENOMIC DNA]</scope>
    <source>
        <strain evidence="2 3">JCM 13552</strain>
    </source>
</reference>
<name>M0NJF2_9EURY</name>
<feature type="region of interest" description="Disordered" evidence="1">
    <location>
        <begin position="129"/>
        <end position="151"/>
    </location>
</feature>
<dbReference type="PATRIC" id="fig|1227457.3.peg.63"/>
<protein>
    <submittedName>
        <fullName evidence="2">Uncharacterized protein</fullName>
    </submittedName>
</protein>
<gene>
    <name evidence="2" type="ORF">C451_00350</name>
</gene>
<keyword evidence="3" id="KW-1185">Reference proteome</keyword>
<dbReference type="RefSeq" id="WP_007736427.1">
    <property type="nucleotide sequence ID" value="NZ_AOMF01000015.1"/>
</dbReference>
<sequence length="151" mass="16692">MSENESADVREVQTATLRRQNPERGTVIVSIPDAIAAAGLEDGGSFRFNPNSVAEIGMLAALGSEESVDGRSERFARNIREEGRYGETLRLVIPREALAELIDPDSIDWEDPPEVNVWAGDRLLAFEMSEPEERTVEIDRDAGSEEDESDD</sequence>
<feature type="region of interest" description="Disordered" evidence="1">
    <location>
        <begin position="1"/>
        <end position="21"/>
    </location>
</feature>
<dbReference type="OrthoDB" id="350640at2157"/>
<evidence type="ECO:0000313" key="2">
    <source>
        <dbReference type="EMBL" id="EMA56810.1"/>
    </source>
</evidence>